<dbReference type="RefSeq" id="WP_201246907.1">
    <property type="nucleotide sequence ID" value="NZ_NHSF01000075.1"/>
</dbReference>
<evidence type="ECO:0000313" key="1">
    <source>
        <dbReference type="EMBL" id="MBK5932065.1"/>
    </source>
</evidence>
<evidence type="ECO:0000313" key="2">
    <source>
        <dbReference type="Proteomes" id="UP001296967"/>
    </source>
</evidence>
<dbReference type="Proteomes" id="UP001296967">
    <property type="component" value="Unassembled WGS sequence"/>
</dbReference>
<keyword evidence="2" id="KW-1185">Reference proteome</keyword>
<gene>
    <name evidence="1" type="ORF">CCR82_16375</name>
</gene>
<comment type="caution">
    <text evidence="1">The sequence shown here is derived from an EMBL/GenBank/DDBJ whole genome shotgun (WGS) entry which is preliminary data.</text>
</comment>
<accession>A0AAJ0UID5</accession>
<reference evidence="1" key="1">
    <citation type="submission" date="2017-05" db="EMBL/GenBank/DDBJ databases">
        <authorList>
            <person name="Imhoff J.F."/>
            <person name="Rahn T."/>
            <person name="Kuenzel S."/>
            <person name="Neulinger S.C."/>
        </authorList>
    </citation>
    <scope>NUCLEOTIDE SEQUENCE</scope>
    <source>
        <strain evidence="1">DSM 4395</strain>
    </source>
</reference>
<protein>
    <submittedName>
        <fullName evidence="1">Uncharacterized protein</fullName>
    </submittedName>
</protein>
<reference evidence="1" key="2">
    <citation type="journal article" date="2020" name="Microorganisms">
        <title>Osmotic Adaptation and Compatible Solute Biosynthesis of Phototrophic Bacteria as Revealed from Genome Analyses.</title>
        <authorList>
            <person name="Imhoff J.F."/>
            <person name="Rahn T."/>
            <person name="Kunzel S."/>
            <person name="Keller A."/>
            <person name="Neulinger S.C."/>
        </authorList>
    </citation>
    <scope>NUCLEOTIDE SEQUENCE</scope>
    <source>
        <strain evidence="1">DSM 4395</strain>
    </source>
</reference>
<organism evidence="1 2">
    <name type="scientific">Halochromatium salexigens</name>
    <name type="common">Chromatium salexigens</name>
    <dbReference type="NCBI Taxonomy" id="49447"/>
    <lineage>
        <taxon>Bacteria</taxon>
        <taxon>Pseudomonadati</taxon>
        <taxon>Pseudomonadota</taxon>
        <taxon>Gammaproteobacteria</taxon>
        <taxon>Chromatiales</taxon>
        <taxon>Chromatiaceae</taxon>
        <taxon>Halochromatium</taxon>
    </lineage>
</organism>
<dbReference type="EMBL" id="NHSF01000075">
    <property type="protein sequence ID" value="MBK5932065.1"/>
    <property type="molecule type" value="Genomic_DNA"/>
</dbReference>
<dbReference type="AlphaFoldDB" id="A0AAJ0UID5"/>
<proteinExistence type="predicted"/>
<sequence length="138" mass="14897">MVDQTWMGESGERDIFVTPIQSDNNGAFAAIGDAVIQNYQQGEGDAILFVDANNQWSSLQEVLAEVQPQSGNATILFNNNPEVGEEGQMNSLRIEGAMTTLAFGNTPSDIANVDLDVVTAQEVNEIGSIESYVDLWLA</sequence>
<name>A0AAJ0UID5_HALSE</name>